<comment type="subunit">
    <text evidence="5">DNA polymerase III contains a core (composed of alpha, epsilon and theta chains) that associates with a tau subunit. This core dimerizes to form the POLIII' complex. PolIII' associates with the gamma complex (composed of gamma, delta, delta', psi and chi chains) and with the beta chain to form the complete DNA polymerase III complex.</text>
</comment>
<dbReference type="InterPro" id="IPR012337">
    <property type="entry name" value="RNaseH-like_sf"/>
</dbReference>
<dbReference type="PANTHER" id="PTHR30231">
    <property type="entry name" value="DNA POLYMERASE III SUBUNIT EPSILON"/>
    <property type="match status" value="1"/>
</dbReference>
<organism evidence="7 8">
    <name type="scientific">Fibrobacter succinogenes</name>
    <name type="common">Bacteroides succinogenes</name>
    <dbReference type="NCBI Taxonomy" id="833"/>
    <lineage>
        <taxon>Bacteria</taxon>
        <taxon>Pseudomonadati</taxon>
        <taxon>Fibrobacterota</taxon>
        <taxon>Fibrobacteria</taxon>
        <taxon>Fibrobacterales</taxon>
        <taxon>Fibrobacteraceae</taxon>
        <taxon>Fibrobacter</taxon>
    </lineage>
</organism>
<keyword evidence="3" id="KW-0269">Exonuclease</keyword>
<dbReference type="InterPro" id="IPR013520">
    <property type="entry name" value="Ribonucl_H"/>
</dbReference>
<sequence>MIALPPKFVAFDLETTGLVNRKDEIIEIGAVKFTVEVKNGRVVPKLISEFDTLVKPNMLIPAEATNVNHITDKMVENAPPVGEALKQFTAFCGPGSILLAHNANFDASFLRTAYEQNPQFTPGNPVVDSLAISKTIMPELANHKLGFMANMFMKRGEISMTIDEEKMHRSVYDCEMLMEVFVALLRRRLKEKEWEMGSIMQAMAKYKGVPQFIRK</sequence>
<dbReference type="InterPro" id="IPR036397">
    <property type="entry name" value="RNaseH_sf"/>
</dbReference>
<dbReference type="OMA" id="WEMGSIM"/>
<evidence type="ECO:0000259" key="6">
    <source>
        <dbReference type="SMART" id="SM00479"/>
    </source>
</evidence>
<evidence type="ECO:0000256" key="5">
    <source>
        <dbReference type="ARBA" id="ARBA00026073"/>
    </source>
</evidence>
<dbReference type="SMART" id="SM00479">
    <property type="entry name" value="EXOIII"/>
    <property type="match status" value="1"/>
</dbReference>
<dbReference type="RefSeq" id="WP_014546603.1">
    <property type="nucleotide sequence ID" value="NZ_CACZHM010000019.1"/>
</dbReference>
<dbReference type="Pfam" id="PF00929">
    <property type="entry name" value="RNase_T"/>
    <property type="match status" value="1"/>
</dbReference>
<dbReference type="SUPFAM" id="SSF53098">
    <property type="entry name" value="Ribonuclease H-like"/>
    <property type="match status" value="1"/>
</dbReference>
<reference evidence="7 8" key="1">
    <citation type="submission" date="2017-08" db="EMBL/GenBank/DDBJ databases">
        <authorList>
            <person name="de Groot N.N."/>
        </authorList>
    </citation>
    <scope>NUCLEOTIDE SEQUENCE [LARGE SCALE GENOMIC DNA]</scope>
    <source>
        <strain evidence="7 8">HM2</strain>
    </source>
</reference>
<accession>A0A380S8X3</accession>
<evidence type="ECO:0000313" key="7">
    <source>
        <dbReference type="EMBL" id="SUQ25870.1"/>
    </source>
</evidence>
<protein>
    <submittedName>
        <fullName evidence="7">DNA polymerase-3 subunit alpha</fullName>
    </submittedName>
</protein>
<dbReference type="CDD" id="cd06127">
    <property type="entry name" value="DEDDh"/>
    <property type="match status" value="1"/>
</dbReference>
<dbReference type="EMBL" id="UHJL01000004">
    <property type="protein sequence ID" value="SUQ25870.1"/>
    <property type="molecule type" value="Genomic_DNA"/>
</dbReference>
<evidence type="ECO:0000313" key="8">
    <source>
        <dbReference type="Proteomes" id="UP000255423"/>
    </source>
</evidence>
<name>A0A380S8X3_FIBSU</name>
<dbReference type="GO" id="GO:0003887">
    <property type="term" value="F:DNA-directed DNA polymerase activity"/>
    <property type="evidence" value="ECO:0007669"/>
    <property type="project" value="InterPro"/>
</dbReference>
<dbReference type="PANTHER" id="PTHR30231:SF4">
    <property type="entry name" value="PROTEIN NEN2"/>
    <property type="match status" value="1"/>
</dbReference>
<feature type="domain" description="Exonuclease" evidence="6">
    <location>
        <begin position="7"/>
        <end position="190"/>
    </location>
</feature>
<evidence type="ECO:0000256" key="3">
    <source>
        <dbReference type="ARBA" id="ARBA00022839"/>
    </source>
</evidence>
<evidence type="ECO:0000256" key="4">
    <source>
        <dbReference type="ARBA" id="ARBA00025483"/>
    </source>
</evidence>
<dbReference type="GO" id="GO:0006260">
    <property type="term" value="P:DNA replication"/>
    <property type="evidence" value="ECO:0007669"/>
    <property type="project" value="InterPro"/>
</dbReference>
<keyword evidence="2" id="KW-0378">Hydrolase</keyword>
<dbReference type="Proteomes" id="UP000255423">
    <property type="component" value="Unassembled WGS sequence"/>
</dbReference>
<comment type="function">
    <text evidence="4">DNA polymerase III is a complex, multichain enzyme responsible for most of the replicative synthesis in bacteria. The epsilon subunit contain the editing function and is a proofreading 3'-5' exonuclease.</text>
</comment>
<evidence type="ECO:0000256" key="1">
    <source>
        <dbReference type="ARBA" id="ARBA00022722"/>
    </source>
</evidence>
<evidence type="ECO:0000256" key="2">
    <source>
        <dbReference type="ARBA" id="ARBA00022801"/>
    </source>
</evidence>
<dbReference type="FunFam" id="3.30.420.10:FF:000045">
    <property type="entry name" value="3'-5' exonuclease DinG"/>
    <property type="match status" value="1"/>
</dbReference>
<keyword evidence="1" id="KW-0540">Nuclease</keyword>
<dbReference type="NCBIfam" id="TIGR00573">
    <property type="entry name" value="dnaq"/>
    <property type="match status" value="1"/>
</dbReference>
<dbReference type="GO" id="GO:0008408">
    <property type="term" value="F:3'-5' exonuclease activity"/>
    <property type="evidence" value="ECO:0007669"/>
    <property type="project" value="TreeGrafter"/>
</dbReference>
<dbReference type="AlphaFoldDB" id="A0A380S8X3"/>
<dbReference type="Gene3D" id="3.30.420.10">
    <property type="entry name" value="Ribonuclease H-like superfamily/Ribonuclease H"/>
    <property type="match status" value="1"/>
</dbReference>
<dbReference type="InterPro" id="IPR006054">
    <property type="entry name" value="DnaQ"/>
</dbReference>
<proteinExistence type="predicted"/>
<gene>
    <name evidence="7" type="ORF">SAMN05661053_2666</name>
</gene>
<dbReference type="GO" id="GO:0003677">
    <property type="term" value="F:DNA binding"/>
    <property type="evidence" value="ECO:0007669"/>
    <property type="project" value="InterPro"/>
</dbReference>